<dbReference type="Gene3D" id="6.10.140.2220">
    <property type="match status" value="1"/>
</dbReference>
<dbReference type="AlphaFoldDB" id="A0A8H4N8L9"/>
<evidence type="ECO:0000256" key="3">
    <source>
        <dbReference type="ARBA" id="ARBA00022833"/>
    </source>
</evidence>
<dbReference type="Pfam" id="PF01753">
    <property type="entry name" value="zf-MYND"/>
    <property type="match status" value="1"/>
</dbReference>
<protein>
    <submittedName>
        <fullName evidence="6">Zinc finger MYND-type protein</fullName>
    </submittedName>
</protein>
<evidence type="ECO:0000313" key="7">
    <source>
        <dbReference type="Proteomes" id="UP000572817"/>
    </source>
</evidence>
<dbReference type="OrthoDB" id="245563at2759"/>
<gene>
    <name evidence="6" type="ORF">GTA08_BOTSDO02881</name>
</gene>
<evidence type="ECO:0000256" key="4">
    <source>
        <dbReference type="PROSITE-ProRule" id="PRU00134"/>
    </source>
</evidence>
<dbReference type="SUPFAM" id="SSF144232">
    <property type="entry name" value="HIT/MYND zinc finger-like"/>
    <property type="match status" value="1"/>
</dbReference>
<dbReference type="InterPro" id="IPR012912">
    <property type="entry name" value="Plasmid_pRiA4b_Orf3-like"/>
</dbReference>
<organism evidence="6 7">
    <name type="scientific">Botryosphaeria dothidea</name>
    <dbReference type="NCBI Taxonomy" id="55169"/>
    <lineage>
        <taxon>Eukaryota</taxon>
        <taxon>Fungi</taxon>
        <taxon>Dikarya</taxon>
        <taxon>Ascomycota</taxon>
        <taxon>Pezizomycotina</taxon>
        <taxon>Dothideomycetes</taxon>
        <taxon>Dothideomycetes incertae sedis</taxon>
        <taxon>Botryosphaeriales</taxon>
        <taxon>Botryosphaeriaceae</taxon>
        <taxon>Botryosphaeria</taxon>
    </lineage>
</organism>
<dbReference type="GO" id="GO:0008270">
    <property type="term" value="F:zinc ion binding"/>
    <property type="evidence" value="ECO:0007669"/>
    <property type="project" value="UniProtKB-KW"/>
</dbReference>
<name>A0A8H4N8L9_9PEZI</name>
<dbReference type="Proteomes" id="UP000572817">
    <property type="component" value="Unassembled WGS sequence"/>
</dbReference>
<keyword evidence="1" id="KW-0479">Metal-binding</keyword>
<keyword evidence="3" id="KW-0862">Zinc</keyword>
<sequence>MPSHNDVQITSCSACQNHHTSLNRCSRCRAVAYCSKDCQSAHWPTHKSDCKRPNYILEAHVLPNDITNPPVKRVLSRPARATFYELHRALQVVFGWAGTHDWDFVVNDPEYPGPESGEAEMVELMRKIMRHNSRISGSNSPEEEAANDPREYLVRIKVPQDRNTMMPFVDSGMGNMARAHPRTPEKNAGRVKLFEVFDKEEYRGLEYAYTYDFGDNWEHVVKIVGRAPATDNFSCTGGEGKGIAEDVGGFNGWEKLKAAYRTDNPDKDQRGKMKWFETQASNADRDGLGGSRVARWSKAEVNRGLAECGL</sequence>
<dbReference type="PROSITE" id="PS01360">
    <property type="entry name" value="ZF_MYND_1"/>
    <property type="match status" value="1"/>
</dbReference>
<evidence type="ECO:0000259" key="5">
    <source>
        <dbReference type="PROSITE" id="PS50865"/>
    </source>
</evidence>
<keyword evidence="2 4" id="KW-0863">Zinc-finger</keyword>
<accession>A0A8H4N8L9</accession>
<reference evidence="6" key="1">
    <citation type="submission" date="2020-04" db="EMBL/GenBank/DDBJ databases">
        <title>Genome Assembly and Annotation of Botryosphaeria dothidea sdau 11-99, a Latent Pathogen of Apple Fruit Ring Rot in China.</title>
        <authorList>
            <person name="Yu C."/>
            <person name="Diao Y."/>
            <person name="Lu Q."/>
            <person name="Zhao J."/>
            <person name="Cui S."/>
            <person name="Peng C."/>
            <person name="He B."/>
            <person name="Liu H."/>
        </authorList>
    </citation>
    <scope>NUCLEOTIDE SEQUENCE [LARGE SCALE GENOMIC DNA]</scope>
    <source>
        <strain evidence="6">Sdau11-99</strain>
    </source>
</reference>
<dbReference type="PANTHER" id="PTHR41878">
    <property type="entry name" value="LEXA REPRESSOR-RELATED"/>
    <property type="match status" value="1"/>
</dbReference>
<dbReference type="SUPFAM" id="SSF159941">
    <property type="entry name" value="MM3350-like"/>
    <property type="match status" value="2"/>
</dbReference>
<dbReference type="InterPro" id="IPR024047">
    <property type="entry name" value="MM3350-like_sf"/>
</dbReference>
<evidence type="ECO:0000313" key="6">
    <source>
        <dbReference type="EMBL" id="KAF4309851.1"/>
    </source>
</evidence>
<dbReference type="PROSITE" id="PS50865">
    <property type="entry name" value="ZF_MYND_2"/>
    <property type="match status" value="1"/>
</dbReference>
<dbReference type="Pfam" id="PF07929">
    <property type="entry name" value="PRiA4_ORF3"/>
    <property type="match status" value="1"/>
</dbReference>
<dbReference type="EMBL" id="WWBZ02000016">
    <property type="protein sequence ID" value="KAF4309851.1"/>
    <property type="molecule type" value="Genomic_DNA"/>
</dbReference>
<keyword evidence="7" id="KW-1185">Reference proteome</keyword>
<dbReference type="InterPro" id="IPR002893">
    <property type="entry name" value="Znf_MYND"/>
</dbReference>
<feature type="domain" description="MYND-type" evidence="5">
    <location>
        <begin position="12"/>
        <end position="50"/>
    </location>
</feature>
<evidence type="ECO:0000256" key="2">
    <source>
        <dbReference type="ARBA" id="ARBA00022771"/>
    </source>
</evidence>
<comment type="caution">
    <text evidence="6">The sequence shown here is derived from an EMBL/GenBank/DDBJ whole genome shotgun (WGS) entry which is preliminary data.</text>
</comment>
<dbReference type="Gene3D" id="3.10.290.30">
    <property type="entry name" value="MM3350-like"/>
    <property type="match status" value="1"/>
</dbReference>
<dbReference type="PANTHER" id="PTHR41878:SF1">
    <property type="entry name" value="TNPR PROTEIN"/>
    <property type="match status" value="1"/>
</dbReference>
<proteinExistence type="predicted"/>
<evidence type="ECO:0000256" key="1">
    <source>
        <dbReference type="ARBA" id="ARBA00022723"/>
    </source>
</evidence>